<feature type="compositionally biased region" description="Low complexity" evidence="1">
    <location>
        <begin position="158"/>
        <end position="168"/>
    </location>
</feature>
<evidence type="ECO:0000256" key="1">
    <source>
        <dbReference type="SAM" id="MobiDB-lite"/>
    </source>
</evidence>
<name>A0AAN7KLL2_TRANT</name>
<keyword evidence="3" id="KW-1185">Reference proteome</keyword>
<feature type="region of interest" description="Disordered" evidence="1">
    <location>
        <begin position="131"/>
        <end position="213"/>
    </location>
</feature>
<feature type="compositionally biased region" description="Polar residues" evidence="1">
    <location>
        <begin position="194"/>
        <end position="211"/>
    </location>
</feature>
<dbReference type="AlphaFoldDB" id="A0AAN7KLL2"/>
<proteinExistence type="predicted"/>
<evidence type="ECO:0008006" key="4">
    <source>
        <dbReference type="Google" id="ProtNLM"/>
    </source>
</evidence>
<sequence length="321" mass="34704">MELSGVASRNIPCLPRGVGTGSHRTRTRFRLRSQQRGGFCGVSMGFRENGHVRYYSEEPRCGSRKVDKAVEKKGKKNVKFVKGLYKELSMFSQMGLGIDSGSDMLGELQEKRISEAAEVILTRLKQLKSEKKELKKMRKQEKARLKAERMKHTRDSDSSSSSSSSSESSDSDTDEVIDMNHLRMGSQPVEKTQPIPSLSELSTPASNTSNEAGRRKIEVCMGGKCRKSGGSALLDELQRAVRIDGAVVGCKCMGKCRGGPNVRICNGPGVQRASEGYSSASVSPPPLNPLCIGVGLEDVGVIVANFLGTEQGGLDVGLQSS</sequence>
<gene>
    <name evidence="2" type="ORF">SAY86_014664</name>
</gene>
<comment type="caution">
    <text evidence="2">The sequence shown here is derived from an EMBL/GenBank/DDBJ whole genome shotgun (WGS) entry which is preliminary data.</text>
</comment>
<dbReference type="Gene3D" id="3.40.30.10">
    <property type="entry name" value="Glutaredoxin"/>
    <property type="match status" value="1"/>
</dbReference>
<dbReference type="Proteomes" id="UP001346149">
    <property type="component" value="Unassembled WGS sequence"/>
</dbReference>
<evidence type="ECO:0000313" key="2">
    <source>
        <dbReference type="EMBL" id="KAK4766913.1"/>
    </source>
</evidence>
<feature type="compositionally biased region" description="Basic and acidic residues" evidence="1">
    <location>
        <begin position="140"/>
        <end position="157"/>
    </location>
</feature>
<dbReference type="EMBL" id="JAXQNO010000022">
    <property type="protein sequence ID" value="KAK4766913.1"/>
    <property type="molecule type" value="Genomic_DNA"/>
</dbReference>
<dbReference type="CDD" id="cd02980">
    <property type="entry name" value="TRX_Fd_family"/>
    <property type="match status" value="1"/>
</dbReference>
<organism evidence="2 3">
    <name type="scientific">Trapa natans</name>
    <name type="common">Water chestnut</name>
    <dbReference type="NCBI Taxonomy" id="22666"/>
    <lineage>
        <taxon>Eukaryota</taxon>
        <taxon>Viridiplantae</taxon>
        <taxon>Streptophyta</taxon>
        <taxon>Embryophyta</taxon>
        <taxon>Tracheophyta</taxon>
        <taxon>Spermatophyta</taxon>
        <taxon>Magnoliopsida</taxon>
        <taxon>eudicotyledons</taxon>
        <taxon>Gunneridae</taxon>
        <taxon>Pentapetalae</taxon>
        <taxon>rosids</taxon>
        <taxon>malvids</taxon>
        <taxon>Myrtales</taxon>
        <taxon>Lythraceae</taxon>
        <taxon>Trapa</taxon>
    </lineage>
</organism>
<accession>A0AAN7KLL2</accession>
<evidence type="ECO:0000313" key="3">
    <source>
        <dbReference type="Proteomes" id="UP001346149"/>
    </source>
</evidence>
<dbReference type="SUPFAM" id="SSF52833">
    <property type="entry name" value="Thioredoxin-like"/>
    <property type="match status" value="1"/>
</dbReference>
<dbReference type="InterPro" id="IPR036249">
    <property type="entry name" value="Thioredoxin-like_sf"/>
</dbReference>
<reference evidence="2 3" key="1">
    <citation type="journal article" date="2023" name="Hortic Res">
        <title>Pangenome of water caltrop reveals structural variations and asymmetric subgenome divergence after allopolyploidization.</title>
        <authorList>
            <person name="Zhang X."/>
            <person name="Chen Y."/>
            <person name="Wang L."/>
            <person name="Yuan Y."/>
            <person name="Fang M."/>
            <person name="Shi L."/>
            <person name="Lu R."/>
            <person name="Comes H.P."/>
            <person name="Ma Y."/>
            <person name="Chen Y."/>
            <person name="Huang G."/>
            <person name="Zhou Y."/>
            <person name="Zheng Z."/>
            <person name="Qiu Y."/>
        </authorList>
    </citation>
    <scope>NUCLEOTIDE SEQUENCE [LARGE SCALE GENOMIC DNA]</scope>
    <source>
        <strain evidence="2">F231</strain>
    </source>
</reference>
<protein>
    <recommendedName>
        <fullName evidence="4">Diacylglycerol O-acyltransferase 3, cytosolic</fullName>
    </recommendedName>
</protein>